<evidence type="ECO:0000256" key="1">
    <source>
        <dbReference type="ARBA" id="ARBA00004196"/>
    </source>
</evidence>
<dbReference type="SUPFAM" id="SSF53850">
    <property type="entry name" value="Periplasmic binding protein-like II"/>
    <property type="match status" value="1"/>
</dbReference>
<dbReference type="GO" id="GO:0030313">
    <property type="term" value="C:cell envelope"/>
    <property type="evidence" value="ECO:0007669"/>
    <property type="project" value="UniProtKB-SubCell"/>
</dbReference>
<dbReference type="Pfam" id="PF01547">
    <property type="entry name" value="SBP_bac_1"/>
    <property type="match status" value="1"/>
</dbReference>
<dbReference type="InterPro" id="IPR006059">
    <property type="entry name" value="SBP"/>
</dbReference>
<proteinExistence type="inferred from homology"/>
<evidence type="ECO:0008006" key="8">
    <source>
        <dbReference type="Google" id="ProtNLM"/>
    </source>
</evidence>
<organism evidence="6 7">
    <name type="scientific">Propioniciclava coleopterorum</name>
    <dbReference type="NCBI Taxonomy" id="2714937"/>
    <lineage>
        <taxon>Bacteria</taxon>
        <taxon>Bacillati</taxon>
        <taxon>Actinomycetota</taxon>
        <taxon>Actinomycetes</taxon>
        <taxon>Propionibacteriales</taxon>
        <taxon>Propionibacteriaceae</taxon>
        <taxon>Propioniciclava</taxon>
    </lineage>
</organism>
<dbReference type="PROSITE" id="PS51318">
    <property type="entry name" value="TAT"/>
    <property type="match status" value="1"/>
</dbReference>
<feature type="chain" id="PRO_5038687788" description="Aldouronate transport system substrate-binding protein" evidence="5">
    <location>
        <begin position="28"/>
        <end position="546"/>
    </location>
</feature>
<dbReference type="KEGG" id="prv:G7070_03720"/>
<accession>A0A6G7YAJ5</accession>
<evidence type="ECO:0000256" key="2">
    <source>
        <dbReference type="ARBA" id="ARBA00008520"/>
    </source>
</evidence>
<keyword evidence="3" id="KW-0813">Transport</keyword>
<dbReference type="PANTHER" id="PTHR43649:SF31">
    <property type="entry name" value="SN-GLYCEROL-3-PHOSPHATE-BINDING PERIPLASMIC PROTEIN UGPB"/>
    <property type="match status" value="1"/>
</dbReference>
<evidence type="ECO:0000313" key="7">
    <source>
        <dbReference type="Proteomes" id="UP000501058"/>
    </source>
</evidence>
<feature type="signal peptide" evidence="5">
    <location>
        <begin position="1"/>
        <end position="27"/>
    </location>
</feature>
<reference evidence="6 7" key="1">
    <citation type="submission" date="2020-03" db="EMBL/GenBank/DDBJ databases">
        <title>Propioniciclava sp. nov., isolated from Hydrophilus acuminatus.</title>
        <authorList>
            <person name="Hyun D.-W."/>
            <person name="Bae J.-W."/>
        </authorList>
    </citation>
    <scope>NUCLEOTIDE SEQUENCE [LARGE SCALE GENOMIC DNA]</scope>
    <source>
        <strain evidence="6 7">HDW11</strain>
    </source>
</reference>
<dbReference type="AlphaFoldDB" id="A0A6G7YAJ5"/>
<evidence type="ECO:0000313" key="6">
    <source>
        <dbReference type="EMBL" id="QIK73790.1"/>
    </source>
</evidence>
<dbReference type="PANTHER" id="PTHR43649">
    <property type="entry name" value="ARABINOSE-BINDING PROTEIN-RELATED"/>
    <property type="match status" value="1"/>
</dbReference>
<evidence type="ECO:0000256" key="4">
    <source>
        <dbReference type="ARBA" id="ARBA00022729"/>
    </source>
</evidence>
<gene>
    <name evidence="6" type="ORF">G7070_03720</name>
</gene>
<dbReference type="Proteomes" id="UP000501058">
    <property type="component" value="Chromosome"/>
</dbReference>
<keyword evidence="7" id="KW-1185">Reference proteome</keyword>
<keyword evidence="4 5" id="KW-0732">Signal</keyword>
<dbReference type="Gene3D" id="3.40.190.10">
    <property type="entry name" value="Periplasmic binding protein-like II"/>
    <property type="match status" value="1"/>
</dbReference>
<evidence type="ECO:0000256" key="5">
    <source>
        <dbReference type="SAM" id="SignalP"/>
    </source>
</evidence>
<dbReference type="InterPro" id="IPR050490">
    <property type="entry name" value="Bact_solute-bd_prot1"/>
</dbReference>
<dbReference type="PROSITE" id="PS51257">
    <property type="entry name" value="PROKAR_LIPOPROTEIN"/>
    <property type="match status" value="1"/>
</dbReference>
<dbReference type="EMBL" id="CP049865">
    <property type="protein sequence ID" value="QIK73790.1"/>
    <property type="molecule type" value="Genomic_DNA"/>
</dbReference>
<comment type="subcellular location">
    <subcellularLocation>
        <location evidence="1">Cell envelope</location>
    </subcellularLocation>
</comment>
<protein>
    <recommendedName>
        <fullName evidence="8">Aldouronate transport system substrate-binding protein</fullName>
    </recommendedName>
</protein>
<comment type="similarity">
    <text evidence="2">Belongs to the bacterial solute-binding protein 1 family.</text>
</comment>
<dbReference type="InterPro" id="IPR006311">
    <property type="entry name" value="TAT_signal"/>
</dbReference>
<name>A0A6G7YAJ5_9ACTN</name>
<evidence type="ECO:0000256" key="3">
    <source>
        <dbReference type="ARBA" id="ARBA00022448"/>
    </source>
</evidence>
<sequence>MNHLSRRTILQAAGVGAAAVLGGPLLAACSNEGRGGVQPTTGAPGGGGGGGGVLPKYLPYAGVKPDIKGGNGVGDTFFAYPAEPVTAITAAIGDGKPIRTLGITNQPIPPALGNNAFWQELNKRIGSDLEISLANPADYNQRFPTAVAGDQLPDIFSVGSAPQLPGLLASKALDLTEYLAGDAIAKYPFLANIQTDSWKSCVYNGRLMAVPVPRGMISSYVLYGRDDLLASHGVSGPATSYQDLYDKAKAVTAPAENRWAFSYVPVDYIRQMYGVQNGWQEVGGTLQASYADPAQKDALEAAKKLFDDGLVVPDAFTAQWQDYKTWFGGGRAMYTFDSFSAWPSFLTLIAGEHFSLAAYPPAKAEGGGAAKAWLGNPTNSTTAINAKAKDRVETMLSFLNWCAAAFGTSEYLFRKYGIEGVNYTLEGTDPILNDKGKSETQLGLLYLCDAPWPIYQAGDRKATQAQYDAQEAFMKNAVQSKTVGVYSETNARDGSRINKAMSDLQNDIIQGRQPVSAWDQGVADWKKNGGDKIRDELAKGLQESGG</sequence>